<evidence type="ECO:0000256" key="9">
    <source>
        <dbReference type="PROSITE-ProRule" id="PRU10141"/>
    </source>
</evidence>
<keyword evidence="10" id="KW-0812">Transmembrane</keyword>
<evidence type="ECO:0000313" key="12">
    <source>
        <dbReference type="EMBL" id="VEP13589.1"/>
    </source>
</evidence>
<evidence type="ECO:0000256" key="2">
    <source>
        <dbReference type="ARBA" id="ARBA00022527"/>
    </source>
</evidence>
<comment type="catalytic activity">
    <reaction evidence="8">
        <text>L-seryl-[protein] + ATP = O-phospho-L-seryl-[protein] + ADP + H(+)</text>
        <dbReference type="Rhea" id="RHEA:17989"/>
        <dbReference type="Rhea" id="RHEA-COMP:9863"/>
        <dbReference type="Rhea" id="RHEA-COMP:11604"/>
        <dbReference type="ChEBI" id="CHEBI:15378"/>
        <dbReference type="ChEBI" id="CHEBI:29999"/>
        <dbReference type="ChEBI" id="CHEBI:30616"/>
        <dbReference type="ChEBI" id="CHEBI:83421"/>
        <dbReference type="ChEBI" id="CHEBI:456216"/>
        <dbReference type="EC" id="2.7.11.1"/>
    </reaction>
</comment>
<accession>A0A563VQD0</accession>
<dbReference type="GO" id="GO:0004674">
    <property type="term" value="F:protein serine/threonine kinase activity"/>
    <property type="evidence" value="ECO:0007669"/>
    <property type="project" value="UniProtKB-KW"/>
</dbReference>
<keyword evidence="2 12" id="KW-0723">Serine/threonine-protein kinase</keyword>
<dbReference type="RefSeq" id="WP_144871825.1">
    <property type="nucleotide sequence ID" value="NZ_LR213955.1"/>
</dbReference>
<dbReference type="Gene3D" id="3.40.1000.10">
    <property type="entry name" value="Mog1/PsbP, alpha/beta/alpha sandwich"/>
    <property type="match status" value="1"/>
</dbReference>
<dbReference type="EMBL" id="CAACVJ010000120">
    <property type="protein sequence ID" value="VEP13589.1"/>
    <property type="molecule type" value="Genomic_DNA"/>
</dbReference>
<dbReference type="SUPFAM" id="SSF56112">
    <property type="entry name" value="Protein kinase-like (PK-like)"/>
    <property type="match status" value="1"/>
</dbReference>
<dbReference type="GO" id="GO:0005524">
    <property type="term" value="F:ATP binding"/>
    <property type="evidence" value="ECO:0007669"/>
    <property type="project" value="UniProtKB-UniRule"/>
</dbReference>
<keyword evidence="3" id="KW-0808">Transferase</keyword>
<keyword evidence="13" id="KW-1185">Reference proteome</keyword>
<keyword evidence="10" id="KW-0472">Membrane</keyword>
<sequence length="480" mass="55100">MNQNLIGKTIRNRYHIIEQIGRGGSGVTFIAEDRQCFNDLCVVKKLQPQSNNPQALDVARRLFDTEADILGQLGNHDHIPRLLAYFEENQEFFIVQELIKGRDFSDEIAEKPYFSQEAIVDFLEDVLETLVFVQEYGVIHRDIKPSNLIRRSSDSKIVLIDFGSVKQVSLHNNQQKPLNKPTVIVGTENYIPIEQVMGNPGLYSDIYALGIVAVEALTGKLPCDLPVDRQGELIWHDKLQDKSQYSPQLLKAIDKAICHYHKQRYQTAKDFLEDVRALKNKALLKSSYKIKYFTVVNLFKKNIIKAILFFILTITTLGIVFVVWQPKKMQYTNYANQDYGVKINYPENWEIRKRDDFFISGIIFISPLESRQDSFQENVSVFVENLVSDTSLNQYTAESIAEIKRLSDPNISDAKLTVLGSYEGRSIVYEGEEKGSVVKRMQIWTVHNSKAYTITYTAKPDSYETFLPTIKQMVASFDVF</sequence>
<proteinExistence type="predicted"/>
<dbReference type="Pfam" id="PF18933">
    <property type="entry name" value="PsbP_2"/>
    <property type="match status" value="1"/>
</dbReference>
<evidence type="ECO:0000256" key="4">
    <source>
        <dbReference type="ARBA" id="ARBA00022741"/>
    </source>
</evidence>
<evidence type="ECO:0000256" key="5">
    <source>
        <dbReference type="ARBA" id="ARBA00022777"/>
    </source>
</evidence>
<feature type="binding site" evidence="9">
    <location>
        <position position="45"/>
    </location>
    <ligand>
        <name>ATP</name>
        <dbReference type="ChEBI" id="CHEBI:30616"/>
    </ligand>
</feature>
<organism evidence="12 13">
    <name type="scientific">Hyella patelloides LEGE 07179</name>
    <dbReference type="NCBI Taxonomy" id="945734"/>
    <lineage>
        <taxon>Bacteria</taxon>
        <taxon>Bacillati</taxon>
        <taxon>Cyanobacteriota</taxon>
        <taxon>Cyanophyceae</taxon>
        <taxon>Pleurocapsales</taxon>
        <taxon>Hyellaceae</taxon>
        <taxon>Hyella</taxon>
    </lineage>
</organism>
<gene>
    <name evidence="12" type="ORF">H1P_2060010</name>
</gene>
<dbReference type="InterPro" id="IPR000719">
    <property type="entry name" value="Prot_kinase_dom"/>
</dbReference>
<evidence type="ECO:0000256" key="7">
    <source>
        <dbReference type="ARBA" id="ARBA00047899"/>
    </source>
</evidence>
<feature type="domain" description="Protein kinase" evidence="11">
    <location>
        <begin position="14"/>
        <end position="283"/>
    </location>
</feature>
<evidence type="ECO:0000313" key="13">
    <source>
        <dbReference type="Proteomes" id="UP000320055"/>
    </source>
</evidence>
<keyword evidence="5 12" id="KW-0418">Kinase</keyword>
<dbReference type="EC" id="2.7.11.1" evidence="1"/>
<dbReference type="SMART" id="SM00220">
    <property type="entry name" value="S_TKc"/>
    <property type="match status" value="1"/>
</dbReference>
<dbReference type="PANTHER" id="PTHR24363">
    <property type="entry name" value="SERINE/THREONINE PROTEIN KINASE"/>
    <property type="match status" value="1"/>
</dbReference>
<keyword evidence="6 9" id="KW-0067">ATP-binding</keyword>
<dbReference type="InterPro" id="IPR011009">
    <property type="entry name" value="Kinase-like_dom_sf"/>
</dbReference>
<keyword evidence="4 9" id="KW-0547">Nucleotide-binding</keyword>
<dbReference type="OrthoDB" id="468998at2"/>
<evidence type="ECO:0000256" key="10">
    <source>
        <dbReference type="SAM" id="Phobius"/>
    </source>
</evidence>
<dbReference type="Proteomes" id="UP000320055">
    <property type="component" value="Unassembled WGS sequence"/>
</dbReference>
<dbReference type="CDD" id="cd14014">
    <property type="entry name" value="STKc_PknB_like"/>
    <property type="match status" value="1"/>
</dbReference>
<dbReference type="PROSITE" id="PS00107">
    <property type="entry name" value="PROTEIN_KINASE_ATP"/>
    <property type="match status" value="1"/>
</dbReference>
<evidence type="ECO:0000256" key="8">
    <source>
        <dbReference type="ARBA" id="ARBA00048679"/>
    </source>
</evidence>
<dbReference type="Pfam" id="PF00069">
    <property type="entry name" value="Pkinase"/>
    <property type="match status" value="1"/>
</dbReference>
<dbReference type="PANTHER" id="PTHR24363:SF0">
    <property type="entry name" value="SERINE_THREONINE KINASE LIKE DOMAIN CONTAINING 1"/>
    <property type="match status" value="1"/>
</dbReference>
<evidence type="ECO:0000256" key="1">
    <source>
        <dbReference type="ARBA" id="ARBA00012513"/>
    </source>
</evidence>
<keyword evidence="10" id="KW-1133">Transmembrane helix</keyword>
<dbReference type="InterPro" id="IPR017441">
    <property type="entry name" value="Protein_kinase_ATP_BS"/>
</dbReference>
<evidence type="ECO:0000256" key="3">
    <source>
        <dbReference type="ARBA" id="ARBA00022679"/>
    </source>
</evidence>
<evidence type="ECO:0000259" key="11">
    <source>
        <dbReference type="PROSITE" id="PS50011"/>
    </source>
</evidence>
<dbReference type="PROSITE" id="PS50011">
    <property type="entry name" value="PROTEIN_KINASE_DOM"/>
    <property type="match status" value="1"/>
</dbReference>
<dbReference type="AlphaFoldDB" id="A0A563VQD0"/>
<comment type="catalytic activity">
    <reaction evidence="7">
        <text>L-threonyl-[protein] + ATP = O-phospho-L-threonyl-[protein] + ADP + H(+)</text>
        <dbReference type="Rhea" id="RHEA:46608"/>
        <dbReference type="Rhea" id="RHEA-COMP:11060"/>
        <dbReference type="Rhea" id="RHEA-COMP:11605"/>
        <dbReference type="ChEBI" id="CHEBI:15378"/>
        <dbReference type="ChEBI" id="CHEBI:30013"/>
        <dbReference type="ChEBI" id="CHEBI:30616"/>
        <dbReference type="ChEBI" id="CHEBI:61977"/>
        <dbReference type="ChEBI" id="CHEBI:456216"/>
        <dbReference type="EC" id="2.7.11.1"/>
    </reaction>
</comment>
<protein>
    <recommendedName>
        <fullName evidence="1">non-specific serine/threonine protein kinase</fullName>
        <ecNumber evidence="1">2.7.11.1</ecNumber>
    </recommendedName>
</protein>
<evidence type="ECO:0000256" key="6">
    <source>
        <dbReference type="ARBA" id="ARBA00022840"/>
    </source>
</evidence>
<name>A0A563VQD0_9CYAN</name>
<feature type="transmembrane region" description="Helical" evidence="10">
    <location>
        <begin position="303"/>
        <end position="324"/>
    </location>
</feature>
<reference evidence="12 13" key="1">
    <citation type="submission" date="2019-01" db="EMBL/GenBank/DDBJ databases">
        <authorList>
            <person name="Brito A."/>
        </authorList>
    </citation>
    <scope>NUCLEOTIDE SEQUENCE [LARGE SCALE GENOMIC DNA]</scope>
    <source>
        <strain evidence="12">1</strain>
    </source>
</reference>
<dbReference type="Gene3D" id="1.10.510.10">
    <property type="entry name" value="Transferase(Phosphotransferase) domain 1"/>
    <property type="match status" value="1"/>
</dbReference>